<sequence length="293" mass="35473">MESQDQDTKPELYNRNFVYLQLLEKRLKKIDYIENHNINVNYFSSSDNTYLLEQDYSEIDNSNNYDIDDSLTKNNTIILKQLLEQNIHHDKIFTPYLEKNICSDQKIYKSFEKIKLRYIGFKQIYNIHEKIENTKKRCGYGRYGFYINEDYYDYIYCSNPNIKGNLTLYDTTLFVFEVLDNYFDKKYIFYSDFSNRFYKTNEFIKPDYITKDDNEFKLQIIRKDYVIYNIEYSFKFLDDQDGYSFVNHKYFGSMCHTDSGSRIEGSHTSLFHKLSIKIEDLYTKVSYTKSIQK</sequence>
<accession>A0A1V0SHH4</accession>
<protein>
    <submittedName>
        <fullName evidence="1">Uncharacterized protein</fullName>
    </submittedName>
</protein>
<organism evidence="1">
    <name type="scientific">Hokovirus HKV1</name>
    <dbReference type="NCBI Taxonomy" id="1977638"/>
    <lineage>
        <taxon>Viruses</taxon>
        <taxon>Varidnaviria</taxon>
        <taxon>Bamfordvirae</taxon>
        <taxon>Nucleocytoviricota</taxon>
        <taxon>Megaviricetes</taxon>
        <taxon>Imitervirales</taxon>
        <taxon>Mimiviridae</taxon>
        <taxon>Klosneuvirinae</taxon>
        <taxon>Hokovirus</taxon>
    </lineage>
</organism>
<proteinExistence type="predicted"/>
<reference evidence="1" key="1">
    <citation type="journal article" date="2017" name="Science">
        <title>Giant viruses with an expanded complement of translation system components.</title>
        <authorList>
            <person name="Schulz F."/>
            <person name="Yutin N."/>
            <person name="Ivanova N.N."/>
            <person name="Ortega D.R."/>
            <person name="Lee T.K."/>
            <person name="Vierheilig J."/>
            <person name="Daims H."/>
            <person name="Horn M."/>
            <person name="Wagner M."/>
            <person name="Jensen G.J."/>
            <person name="Kyrpides N.C."/>
            <person name="Koonin E.V."/>
            <person name="Woyke T."/>
        </authorList>
    </citation>
    <scope>NUCLEOTIDE SEQUENCE</scope>
    <source>
        <strain evidence="1">HKV1</strain>
    </source>
</reference>
<name>A0A1V0SHH4_9VIRU</name>
<dbReference type="EMBL" id="KY684107">
    <property type="protein sequence ID" value="ARF11121.1"/>
    <property type="molecule type" value="Genomic_DNA"/>
</dbReference>
<evidence type="ECO:0000313" key="1">
    <source>
        <dbReference type="EMBL" id="ARF11121.1"/>
    </source>
</evidence>
<gene>
    <name evidence="1" type="ORF">Hokovirus_5_3</name>
</gene>